<dbReference type="EMBL" id="JAEUAH010000013">
    <property type="protein sequence ID" value="MBM0651031.1"/>
    <property type="molecule type" value="Genomic_DNA"/>
</dbReference>
<dbReference type="PROSITE" id="PS51257">
    <property type="entry name" value="PROKAR_LIPOPROTEIN"/>
    <property type="match status" value="1"/>
</dbReference>
<protein>
    <recommendedName>
        <fullName evidence="4">Lipoprotein</fullName>
    </recommendedName>
</protein>
<accession>A0ABS1YXY3</accession>
<feature type="transmembrane region" description="Helical" evidence="1">
    <location>
        <begin position="141"/>
        <end position="161"/>
    </location>
</feature>
<keyword evidence="1" id="KW-0472">Membrane</keyword>
<evidence type="ECO:0000313" key="3">
    <source>
        <dbReference type="Proteomes" id="UP000603506"/>
    </source>
</evidence>
<reference evidence="2 3" key="1">
    <citation type="submission" date="2021-01" db="EMBL/GenBank/DDBJ databases">
        <title>Evidence that Capnocytophaga endodontalis is a later homotypic synonym for Capnocytophaga genospecies AHN8471, and request for opinion on proposed recognition of strain AHN8471 as type strain of the species.</title>
        <authorList>
            <person name="Nicholson A.C."/>
            <person name="Hopper C.L."/>
            <person name="Gulvik C.A."/>
            <person name="Mcquiston J.R."/>
            <person name="Lau E.F."/>
        </authorList>
    </citation>
    <scope>NUCLEOTIDE SEQUENCE [LARGE SCALE GENOMIC DNA]</scope>
    <source>
        <strain evidence="2 3">AHN9576</strain>
    </source>
</reference>
<keyword evidence="1" id="KW-0812">Transmembrane</keyword>
<gene>
    <name evidence="2" type="ORF">JNB19_09755</name>
</gene>
<name>A0ABS1YXY3_9FLAO</name>
<evidence type="ECO:0008006" key="4">
    <source>
        <dbReference type="Google" id="ProtNLM"/>
    </source>
</evidence>
<dbReference type="RefSeq" id="WP_203093350.1">
    <property type="nucleotide sequence ID" value="NZ_JAESPH010000004.1"/>
</dbReference>
<evidence type="ECO:0000256" key="1">
    <source>
        <dbReference type="SAM" id="Phobius"/>
    </source>
</evidence>
<organism evidence="2 3">
    <name type="scientific">Capnocytophaga genosp. AHN8471</name>
    <dbReference type="NCBI Taxonomy" id="327574"/>
    <lineage>
        <taxon>Bacteria</taxon>
        <taxon>Pseudomonadati</taxon>
        <taxon>Bacteroidota</taxon>
        <taxon>Flavobacteriia</taxon>
        <taxon>Flavobacteriales</taxon>
        <taxon>Flavobacteriaceae</taxon>
        <taxon>Capnocytophaga</taxon>
    </lineage>
</organism>
<sequence>MNTHKIIITILLPLALVSCKTHQPHTSHYSHNSHTSHDTLIITRTLPIHDTLYIPITPPHTGNNQCDTLCQQQLQQLLERLNTTKHSGQNNYGIYYDKYRQQLILYQNLQQQLSQYQTHTTQTHTTTHTTQQIPVPYTPQWLKILATIGTITIAYLIFRLVRLVRLV</sequence>
<comment type="caution">
    <text evidence="2">The sequence shown here is derived from an EMBL/GenBank/DDBJ whole genome shotgun (WGS) entry which is preliminary data.</text>
</comment>
<proteinExistence type="predicted"/>
<keyword evidence="3" id="KW-1185">Reference proteome</keyword>
<evidence type="ECO:0000313" key="2">
    <source>
        <dbReference type="EMBL" id="MBM0651031.1"/>
    </source>
</evidence>
<keyword evidence="1" id="KW-1133">Transmembrane helix</keyword>
<dbReference type="Proteomes" id="UP000603506">
    <property type="component" value="Unassembled WGS sequence"/>
</dbReference>